<dbReference type="Proteomes" id="UP001140206">
    <property type="component" value="Chromosome 3"/>
</dbReference>
<feature type="region of interest" description="Disordered" evidence="1">
    <location>
        <begin position="1"/>
        <end position="59"/>
    </location>
</feature>
<evidence type="ECO:0000313" key="2">
    <source>
        <dbReference type="EMBL" id="KAJ4780170.1"/>
    </source>
</evidence>
<feature type="compositionally biased region" description="Basic and acidic residues" evidence="1">
    <location>
        <begin position="14"/>
        <end position="46"/>
    </location>
</feature>
<dbReference type="PANTHER" id="PTHR12300">
    <property type="entry name" value="HVA22-LIKE PROTEINS"/>
    <property type="match status" value="1"/>
</dbReference>
<evidence type="ECO:0000313" key="3">
    <source>
        <dbReference type="Proteomes" id="UP001140206"/>
    </source>
</evidence>
<evidence type="ECO:0000256" key="1">
    <source>
        <dbReference type="SAM" id="MobiDB-lite"/>
    </source>
</evidence>
<sequence>MVICNEGPVRIKQSKREHSSAQTRSDIRKTGSVVWRERERERERARRGSTHLTSPSRRTASPFLSLSLNTLTKAQQRFNKKIKERERKRKELTFISYFQRHPSIRSGVFLSSIDTFLLRHCSPSERNCSESKMMGGFLSRLLLLAFGYAYPAYECYKTVELNRPEIEQLLFWCQYWILVAVLTVLERFGDALISWLPLYNEAKLAFFIYLWYPKTKGTTYIYEGFFKPYLAKHESDIDRNLLELRVRAIDFAALYWQKAATFSQSTFFDVLQYVATQSNRPRRGAAQKAPPATVPQEQQQKKPTQLRRTISDRQQASTSANTPAENSSNPRLRRVVSGRSGLVPVASTASDSTESTPKSVGTDPGMGLTNPEPSAPPAIIEEEEQLEMEEEVVEGEEIEADDVPAETEETPMDEAIRVTRARLRKRVATSGVSPTAPA</sequence>
<protein>
    <submittedName>
        <fullName evidence="2">HVA22-like protein</fullName>
    </submittedName>
</protein>
<dbReference type="EMBL" id="JAMFTS010000003">
    <property type="protein sequence ID" value="KAJ4780170.1"/>
    <property type="molecule type" value="Genomic_DNA"/>
</dbReference>
<organism evidence="2 3">
    <name type="scientific">Rhynchospora pubera</name>
    <dbReference type="NCBI Taxonomy" id="906938"/>
    <lineage>
        <taxon>Eukaryota</taxon>
        <taxon>Viridiplantae</taxon>
        <taxon>Streptophyta</taxon>
        <taxon>Embryophyta</taxon>
        <taxon>Tracheophyta</taxon>
        <taxon>Spermatophyta</taxon>
        <taxon>Magnoliopsida</taxon>
        <taxon>Liliopsida</taxon>
        <taxon>Poales</taxon>
        <taxon>Cyperaceae</taxon>
        <taxon>Cyperoideae</taxon>
        <taxon>Rhynchosporeae</taxon>
        <taxon>Rhynchospora</taxon>
    </lineage>
</organism>
<dbReference type="PANTHER" id="PTHR12300:SF117">
    <property type="entry name" value="LP05237P-RELATED"/>
    <property type="match status" value="1"/>
</dbReference>
<gene>
    <name evidence="2" type="ORF">LUZ62_064427</name>
</gene>
<reference evidence="2" key="1">
    <citation type="submission" date="2022-08" db="EMBL/GenBank/DDBJ databases">
        <authorList>
            <person name="Marques A."/>
        </authorList>
    </citation>
    <scope>NUCLEOTIDE SEQUENCE</scope>
    <source>
        <strain evidence="2">RhyPub2mFocal</strain>
        <tissue evidence="2">Leaves</tissue>
    </source>
</reference>
<name>A0AAV8EFF9_9POAL</name>
<dbReference type="AlphaFoldDB" id="A0AAV8EFF9"/>
<feature type="compositionally biased region" description="Acidic residues" evidence="1">
    <location>
        <begin position="380"/>
        <end position="412"/>
    </location>
</feature>
<feature type="compositionally biased region" description="Polar residues" evidence="1">
    <location>
        <begin position="347"/>
        <end position="359"/>
    </location>
</feature>
<dbReference type="InterPro" id="IPR004345">
    <property type="entry name" value="TB2_DP1_HVA22"/>
</dbReference>
<feature type="compositionally biased region" description="Polar residues" evidence="1">
    <location>
        <begin position="50"/>
        <end position="59"/>
    </location>
</feature>
<feature type="compositionally biased region" description="Polar residues" evidence="1">
    <location>
        <begin position="295"/>
        <end position="330"/>
    </location>
</feature>
<feature type="region of interest" description="Disordered" evidence="1">
    <location>
        <begin position="280"/>
        <end position="413"/>
    </location>
</feature>
<comment type="caution">
    <text evidence="2">The sequence shown here is derived from an EMBL/GenBank/DDBJ whole genome shotgun (WGS) entry which is preliminary data.</text>
</comment>
<dbReference type="Pfam" id="PF03134">
    <property type="entry name" value="TB2_DP1_HVA22"/>
    <property type="match status" value="1"/>
</dbReference>
<accession>A0AAV8EFF9</accession>
<keyword evidence="3" id="KW-1185">Reference proteome</keyword>
<proteinExistence type="predicted"/>